<dbReference type="Gene3D" id="3.40.50.1820">
    <property type="entry name" value="alpha/beta hydrolase"/>
    <property type="match status" value="1"/>
</dbReference>
<dbReference type="SUPFAM" id="SSF53474">
    <property type="entry name" value="alpha/beta-Hydrolases"/>
    <property type="match status" value="1"/>
</dbReference>
<dbReference type="InterPro" id="IPR029058">
    <property type="entry name" value="AB_hydrolase_fold"/>
</dbReference>
<dbReference type="GO" id="GO:0006508">
    <property type="term" value="P:proteolysis"/>
    <property type="evidence" value="ECO:0007669"/>
    <property type="project" value="InterPro"/>
</dbReference>
<dbReference type="PANTHER" id="PTHR43037">
    <property type="entry name" value="UNNAMED PRODUCT-RELATED"/>
    <property type="match status" value="1"/>
</dbReference>
<name>A0A9P6DZB9_9AGAM</name>
<proteinExistence type="predicted"/>
<dbReference type="Pfam" id="PF00326">
    <property type="entry name" value="Peptidase_S9"/>
    <property type="match status" value="1"/>
</dbReference>
<comment type="caution">
    <text evidence="3">The sequence shown here is derived from an EMBL/GenBank/DDBJ whole genome shotgun (WGS) entry which is preliminary data.</text>
</comment>
<gene>
    <name evidence="3" type="ORF">BS47DRAFT_1358216</name>
</gene>
<sequence>MTLFPPRPPKGSEVPALSVALKQASFVALVPRLESFNHNEIQWFEGDIYEQSPSPRIIPIHLPLLVSDPIIFDVFISLDYEIRLFGDPVYSDHRPEPVSRTRISIDAISPLRLVVGGPLQLIPDFMDGWALGDVLGVEVQNSSSWQTLQHVRCDQNNVDIKHYPPLVALHGAGVDVDSPFWTNSIPRQQFNWVIYPSGLTPWGYDWRGPSVLDVFASVKALRTREPIIAEQFVAIGHSNGGQGAFFIASRYPDIVPAAIPVAAYLSASAYVPESSSHGSHYVDPTLGGILKASTAGGDNDLFLGNLTRSRMRVFHGGEDENVPVWHSRKAIEIVRSFDRRSDATFEEIPGKPHWWDGTLRTPSIQHAIHDLLHDPQAPRTGDSPFTLTVMWPHESGSLRGWQIRQVDIPGRLSKLTVAGSVVRTANVRCFSVIHHQTPLQAIKKALEIDGHPIGSIPDKEGEIWFLKSSTEGWERIAPRVFRETGPISRILSYGSPITLVVPCRGSNTHDRDLTLARRLAHNLLAYLGIDCDILFDTEATRHPNWSSSSGSRAVVVFGGPFENKYAKAQLEIDSPIEFDSHYPGCFKIHHKKFSTAGTGLLFMWGTHLYICGVDTEGYERAMRAFPLRTGVANPEWLVVGADADKWSTGGILGAGFWDYNGKYSNEMSWLG</sequence>
<dbReference type="InterPro" id="IPR050955">
    <property type="entry name" value="Plant_Biomass_Hydrol_Est"/>
</dbReference>
<dbReference type="Proteomes" id="UP000886523">
    <property type="component" value="Unassembled WGS sequence"/>
</dbReference>
<dbReference type="OrthoDB" id="449091at2759"/>
<protein>
    <recommendedName>
        <fullName evidence="2">Peptidase S9 prolyl oligopeptidase catalytic domain-containing protein</fullName>
    </recommendedName>
</protein>
<keyword evidence="4" id="KW-1185">Reference proteome</keyword>
<keyword evidence="1" id="KW-0732">Signal</keyword>
<dbReference type="InterPro" id="IPR001375">
    <property type="entry name" value="Peptidase_S9_cat"/>
</dbReference>
<feature type="domain" description="Peptidase S9 prolyl oligopeptidase catalytic" evidence="2">
    <location>
        <begin position="205"/>
        <end position="354"/>
    </location>
</feature>
<dbReference type="AlphaFoldDB" id="A0A9P6DZB9"/>
<reference evidence="3" key="1">
    <citation type="journal article" date="2020" name="Nat. Commun.">
        <title>Large-scale genome sequencing of mycorrhizal fungi provides insights into the early evolution of symbiotic traits.</title>
        <authorList>
            <person name="Miyauchi S."/>
            <person name="Kiss E."/>
            <person name="Kuo A."/>
            <person name="Drula E."/>
            <person name="Kohler A."/>
            <person name="Sanchez-Garcia M."/>
            <person name="Morin E."/>
            <person name="Andreopoulos B."/>
            <person name="Barry K.W."/>
            <person name="Bonito G."/>
            <person name="Buee M."/>
            <person name="Carver A."/>
            <person name="Chen C."/>
            <person name="Cichocki N."/>
            <person name="Clum A."/>
            <person name="Culley D."/>
            <person name="Crous P.W."/>
            <person name="Fauchery L."/>
            <person name="Girlanda M."/>
            <person name="Hayes R.D."/>
            <person name="Keri Z."/>
            <person name="LaButti K."/>
            <person name="Lipzen A."/>
            <person name="Lombard V."/>
            <person name="Magnuson J."/>
            <person name="Maillard F."/>
            <person name="Murat C."/>
            <person name="Nolan M."/>
            <person name="Ohm R.A."/>
            <person name="Pangilinan J."/>
            <person name="Pereira M.F."/>
            <person name="Perotto S."/>
            <person name="Peter M."/>
            <person name="Pfister S."/>
            <person name="Riley R."/>
            <person name="Sitrit Y."/>
            <person name="Stielow J.B."/>
            <person name="Szollosi G."/>
            <person name="Zifcakova L."/>
            <person name="Stursova M."/>
            <person name="Spatafora J.W."/>
            <person name="Tedersoo L."/>
            <person name="Vaario L.M."/>
            <person name="Yamada A."/>
            <person name="Yan M."/>
            <person name="Wang P."/>
            <person name="Xu J."/>
            <person name="Bruns T."/>
            <person name="Baldrian P."/>
            <person name="Vilgalys R."/>
            <person name="Dunand C."/>
            <person name="Henrissat B."/>
            <person name="Grigoriev I.V."/>
            <person name="Hibbett D."/>
            <person name="Nagy L.G."/>
            <person name="Martin F.M."/>
        </authorList>
    </citation>
    <scope>NUCLEOTIDE SEQUENCE</scope>
    <source>
        <strain evidence="3">UP504</strain>
    </source>
</reference>
<organism evidence="3 4">
    <name type="scientific">Hydnum rufescens UP504</name>
    <dbReference type="NCBI Taxonomy" id="1448309"/>
    <lineage>
        <taxon>Eukaryota</taxon>
        <taxon>Fungi</taxon>
        <taxon>Dikarya</taxon>
        <taxon>Basidiomycota</taxon>
        <taxon>Agaricomycotina</taxon>
        <taxon>Agaricomycetes</taxon>
        <taxon>Cantharellales</taxon>
        <taxon>Hydnaceae</taxon>
        <taxon>Hydnum</taxon>
    </lineage>
</organism>
<dbReference type="EMBL" id="MU128918">
    <property type="protein sequence ID" value="KAF9519352.1"/>
    <property type="molecule type" value="Genomic_DNA"/>
</dbReference>
<evidence type="ECO:0000259" key="2">
    <source>
        <dbReference type="Pfam" id="PF00326"/>
    </source>
</evidence>
<evidence type="ECO:0000313" key="4">
    <source>
        <dbReference type="Proteomes" id="UP000886523"/>
    </source>
</evidence>
<evidence type="ECO:0000256" key="1">
    <source>
        <dbReference type="ARBA" id="ARBA00022729"/>
    </source>
</evidence>
<accession>A0A9P6DZB9</accession>
<evidence type="ECO:0000313" key="3">
    <source>
        <dbReference type="EMBL" id="KAF9519352.1"/>
    </source>
</evidence>
<dbReference type="GO" id="GO:0008236">
    <property type="term" value="F:serine-type peptidase activity"/>
    <property type="evidence" value="ECO:0007669"/>
    <property type="project" value="InterPro"/>
</dbReference>
<dbReference type="PANTHER" id="PTHR43037:SF4">
    <property type="entry name" value="PEPTIDASE S9 PROLYL OLIGOPEPTIDASE CATALYTIC DOMAIN-CONTAINING PROTEIN"/>
    <property type="match status" value="1"/>
</dbReference>